<organism evidence="1 2">
    <name type="scientific">Dentiscutata heterogama</name>
    <dbReference type="NCBI Taxonomy" id="1316150"/>
    <lineage>
        <taxon>Eukaryota</taxon>
        <taxon>Fungi</taxon>
        <taxon>Fungi incertae sedis</taxon>
        <taxon>Mucoromycota</taxon>
        <taxon>Glomeromycotina</taxon>
        <taxon>Glomeromycetes</taxon>
        <taxon>Diversisporales</taxon>
        <taxon>Gigasporaceae</taxon>
        <taxon>Dentiscutata</taxon>
    </lineage>
</organism>
<sequence>EWAQVERSLESTPEPTTDNLLQDEVETIQELPTKNNTITDQFSKMETDSLDTQDQINTEQ</sequence>
<proteinExistence type="predicted"/>
<evidence type="ECO:0000313" key="1">
    <source>
        <dbReference type="EMBL" id="CAG8598742.1"/>
    </source>
</evidence>
<keyword evidence="2" id="KW-1185">Reference proteome</keyword>
<feature type="non-terminal residue" evidence="1">
    <location>
        <position position="1"/>
    </location>
</feature>
<comment type="caution">
    <text evidence="1">The sequence shown here is derived from an EMBL/GenBank/DDBJ whole genome shotgun (WGS) entry which is preliminary data.</text>
</comment>
<accession>A0ACA9MU31</accession>
<protein>
    <submittedName>
        <fullName evidence="1">13858_t:CDS:1</fullName>
    </submittedName>
</protein>
<reference evidence="1" key="1">
    <citation type="submission" date="2021-06" db="EMBL/GenBank/DDBJ databases">
        <authorList>
            <person name="Kallberg Y."/>
            <person name="Tangrot J."/>
            <person name="Rosling A."/>
        </authorList>
    </citation>
    <scope>NUCLEOTIDE SEQUENCE</scope>
    <source>
        <strain evidence="1">IL203A</strain>
    </source>
</reference>
<dbReference type="Proteomes" id="UP000789702">
    <property type="component" value="Unassembled WGS sequence"/>
</dbReference>
<gene>
    <name evidence="1" type="ORF">DHETER_LOCUS7160</name>
</gene>
<evidence type="ECO:0000313" key="2">
    <source>
        <dbReference type="Proteomes" id="UP000789702"/>
    </source>
</evidence>
<dbReference type="EMBL" id="CAJVPU010009818">
    <property type="protein sequence ID" value="CAG8598742.1"/>
    <property type="molecule type" value="Genomic_DNA"/>
</dbReference>
<name>A0ACA9MU31_9GLOM</name>